<dbReference type="Proteomes" id="UP000013911">
    <property type="component" value="Unassembled WGS sequence"/>
</dbReference>
<protein>
    <submittedName>
        <fullName evidence="1">Uncharacterized protein</fullName>
    </submittedName>
</protein>
<evidence type="ECO:0000313" key="1">
    <source>
        <dbReference type="EMBL" id="EON72980.1"/>
    </source>
</evidence>
<comment type="caution">
    <text evidence="1">The sequence shown here is derived from an EMBL/GenBank/DDBJ whole genome shotgun (WGS) entry which is preliminary data.</text>
</comment>
<proteinExistence type="predicted"/>
<gene>
    <name evidence="1" type="ORF">H131_08103</name>
</gene>
<sequence length="60" mass="7270">MQKYANVYISTFKFLVHKTHYFLPTKCPQEQIKLNAFKWGKVEEILLNQHLRCVEFLLIK</sequence>
<evidence type="ECO:0000313" key="2">
    <source>
        <dbReference type="Proteomes" id="UP000013911"/>
    </source>
</evidence>
<accession>R7ZFT5</accession>
<dbReference type="EMBL" id="AQPX01000014">
    <property type="protein sequence ID" value="EON72980.1"/>
    <property type="molecule type" value="Genomic_DNA"/>
</dbReference>
<dbReference type="HOGENOM" id="CLU_2936130_0_0_9"/>
<organism evidence="1 2">
    <name type="scientific">Lysinibacillus sphaericus OT4b.31</name>
    <dbReference type="NCBI Taxonomy" id="1285586"/>
    <lineage>
        <taxon>Bacteria</taxon>
        <taxon>Bacillati</taxon>
        <taxon>Bacillota</taxon>
        <taxon>Bacilli</taxon>
        <taxon>Bacillales</taxon>
        <taxon>Bacillaceae</taxon>
        <taxon>Lysinibacillus</taxon>
    </lineage>
</organism>
<name>R7ZFT5_LYSSH</name>
<reference evidence="1 2" key="1">
    <citation type="submission" date="2013-04" db="EMBL/GenBank/DDBJ databases">
        <title>Draft genome of the heavy metal tolerant bacterium Lysinibacillus sphaericus strain OT4b.31.</title>
        <authorList>
            <person name="Pena-Montenegro T.D."/>
            <person name="Dussan J."/>
        </authorList>
    </citation>
    <scope>NUCLEOTIDE SEQUENCE [LARGE SCALE GENOMIC DNA]</scope>
    <source>
        <strain evidence="1 2">OT4b.31</strain>
    </source>
</reference>
<dbReference type="AlphaFoldDB" id="R7ZFT5"/>